<keyword evidence="4" id="KW-0444">Lipid biosynthesis</keyword>
<dbReference type="EMBL" id="CYZR01000002">
    <property type="protein sequence ID" value="CUN62126.1"/>
    <property type="molecule type" value="Genomic_DNA"/>
</dbReference>
<protein>
    <submittedName>
        <fullName evidence="14">4-amino-4-deoxy-L-arabinose-phosphoundecaprenol flippase subunit ArnF</fullName>
    </submittedName>
</protein>
<organism evidence="14 15">
    <name type="scientific">Sarcina ventriculi</name>
    <name type="common">Clostridium ventriculi</name>
    <dbReference type="NCBI Taxonomy" id="1267"/>
    <lineage>
        <taxon>Bacteria</taxon>
        <taxon>Bacillati</taxon>
        <taxon>Bacillota</taxon>
        <taxon>Clostridia</taxon>
        <taxon>Eubacteriales</taxon>
        <taxon>Clostridiaceae</taxon>
        <taxon>Sarcina</taxon>
    </lineage>
</organism>
<dbReference type="RefSeq" id="WP_055257597.1">
    <property type="nucleotide sequence ID" value="NZ_BCMV01000034.1"/>
</dbReference>
<dbReference type="PANTHER" id="PTHR30561:SF9">
    <property type="entry name" value="4-AMINO-4-DEOXY-L-ARABINOSE-PHOSPHOUNDECAPRENOL FLIPPASE SUBUNIT ARNF-RELATED"/>
    <property type="match status" value="1"/>
</dbReference>
<evidence type="ECO:0000256" key="12">
    <source>
        <dbReference type="SAM" id="Phobius"/>
    </source>
</evidence>
<evidence type="ECO:0000256" key="10">
    <source>
        <dbReference type="ARBA" id="ARBA00023098"/>
    </source>
</evidence>
<feature type="transmembrane region" description="Helical" evidence="12">
    <location>
        <begin position="76"/>
        <end position="95"/>
    </location>
</feature>
<reference evidence="14 15" key="1">
    <citation type="submission" date="2015-09" db="EMBL/GenBank/DDBJ databases">
        <authorList>
            <consortium name="Pathogen Informatics"/>
        </authorList>
    </citation>
    <scope>NUCLEOTIDE SEQUENCE [LARGE SCALE GENOMIC DNA]</scope>
    <source>
        <strain evidence="14 15">2789STDY5834858</strain>
    </source>
</reference>
<keyword evidence="7 12" id="KW-0812">Transmembrane</keyword>
<evidence type="ECO:0000256" key="3">
    <source>
        <dbReference type="ARBA" id="ARBA00022475"/>
    </source>
</evidence>
<dbReference type="PANTHER" id="PTHR30561">
    <property type="entry name" value="SMR FAMILY PROTON-DEPENDENT DRUG EFFLUX TRANSPORTER SUGE"/>
    <property type="match status" value="1"/>
</dbReference>
<keyword evidence="15" id="KW-1185">Reference proteome</keyword>
<keyword evidence="9 12" id="KW-1133">Transmembrane helix</keyword>
<evidence type="ECO:0000256" key="2">
    <source>
        <dbReference type="ARBA" id="ARBA00007362"/>
    </source>
</evidence>
<keyword evidence="11 12" id="KW-0472">Membrane</keyword>
<comment type="subcellular location">
    <subcellularLocation>
        <location evidence="1">Cell membrane</location>
        <topology evidence="1">Multi-pass membrane protein</topology>
    </subcellularLocation>
</comment>
<name>A0ABM9UN82_SARVE</name>
<keyword evidence="5" id="KW-0997">Cell inner membrane</keyword>
<evidence type="ECO:0000256" key="1">
    <source>
        <dbReference type="ARBA" id="ARBA00004651"/>
    </source>
</evidence>
<evidence type="ECO:0000256" key="11">
    <source>
        <dbReference type="ARBA" id="ARBA00023136"/>
    </source>
</evidence>
<feature type="domain" description="EamA" evidence="13">
    <location>
        <begin position="10"/>
        <end position="118"/>
    </location>
</feature>
<comment type="caution">
    <text evidence="14">The sequence shown here is derived from an EMBL/GenBank/DDBJ whole genome shotgun (WGS) entry which is preliminary data.</text>
</comment>
<gene>
    <name evidence="14" type="ORF">ERS852473_00652</name>
</gene>
<dbReference type="InterPro" id="IPR000620">
    <property type="entry name" value="EamA_dom"/>
</dbReference>
<feature type="transmembrane region" description="Helical" evidence="12">
    <location>
        <begin position="46"/>
        <end position="67"/>
    </location>
</feature>
<evidence type="ECO:0000313" key="15">
    <source>
        <dbReference type="Proteomes" id="UP000095488"/>
    </source>
</evidence>
<sequence length="121" mass="13956">MAKIKAFILVFINCIMLVLGEVWWKIGLTQQPLNGFNVSDFIKVILNKYIIAGMLIYVAATVFWFYILEANDFNKVYPMQSMCYIISLFLGYWILKEPLTIRSIIGSIVIVIGVFILAFKF</sequence>
<dbReference type="Proteomes" id="UP000095488">
    <property type="component" value="Unassembled WGS sequence"/>
</dbReference>
<evidence type="ECO:0000256" key="4">
    <source>
        <dbReference type="ARBA" id="ARBA00022516"/>
    </source>
</evidence>
<feature type="transmembrane region" description="Helical" evidence="12">
    <location>
        <begin position="101"/>
        <end position="119"/>
    </location>
</feature>
<dbReference type="InterPro" id="IPR000390">
    <property type="entry name" value="Small_drug/metabolite_transptr"/>
</dbReference>
<dbReference type="Pfam" id="PF00892">
    <property type="entry name" value="EamA"/>
    <property type="match status" value="1"/>
</dbReference>
<keyword evidence="8" id="KW-0448">Lipopolysaccharide biosynthesis</keyword>
<comment type="similarity">
    <text evidence="2">Belongs to the EamA transporter family.</text>
</comment>
<evidence type="ECO:0000256" key="9">
    <source>
        <dbReference type="ARBA" id="ARBA00022989"/>
    </source>
</evidence>
<evidence type="ECO:0000256" key="5">
    <source>
        <dbReference type="ARBA" id="ARBA00022519"/>
    </source>
</evidence>
<keyword evidence="3" id="KW-1003">Cell membrane</keyword>
<dbReference type="Gene3D" id="1.10.3730.20">
    <property type="match status" value="1"/>
</dbReference>
<keyword evidence="6" id="KW-0441">Lipid A biosynthesis</keyword>
<evidence type="ECO:0000259" key="13">
    <source>
        <dbReference type="Pfam" id="PF00892"/>
    </source>
</evidence>
<evidence type="ECO:0000256" key="6">
    <source>
        <dbReference type="ARBA" id="ARBA00022556"/>
    </source>
</evidence>
<evidence type="ECO:0000256" key="7">
    <source>
        <dbReference type="ARBA" id="ARBA00022692"/>
    </source>
</evidence>
<keyword evidence="10" id="KW-0443">Lipid metabolism</keyword>
<proteinExistence type="inferred from homology"/>
<evidence type="ECO:0000256" key="8">
    <source>
        <dbReference type="ARBA" id="ARBA00022985"/>
    </source>
</evidence>
<accession>A0ABM9UN82</accession>
<feature type="transmembrane region" description="Helical" evidence="12">
    <location>
        <begin position="7"/>
        <end position="26"/>
    </location>
</feature>
<dbReference type="SUPFAM" id="SSF103481">
    <property type="entry name" value="Multidrug resistance efflux transporter EmrE"/>
    <property type="match status" value="1"/>
</dbReference>
<evidence type="ECO:0000313" key="14">
    <source>
        <dbReference type="EMBL" id="CUN62126.1"/>
    </source>
</evidence>
<dbReference type="InterPro" id="IPR037185">
    <property type="entry name" value="EmrE-like"/>
</dbReference>